<dbReference type="RefSeq" id="WP_135578830.1">
    <property type="nucleotide sequence ID" value="NZ_RQGA01000010.1"/>
</dbReference>
<proteinExistence type="predicted"/>
<keyword evidence="1" id="KW-0472">Membrane</keyword>
<reference evidence="2" key="1">
    <citation type="journal article" date="2019" name="PLoS Negl. Trop. Dis.">
        <title>Revisiting the worldwide diversity of Leptospira species in the environment.</title>
        <authorList>
            <person name="Vincent A.T."/>
            <person name="Schiettekatte O."/>
            <person name="Bourhy P."/>
            <person name="Veyrier F.J."/>
            <person name="Picardeau M."/>
        </authorList>
    </citation>
    <scope>NUCLEOTIDE SEQUENCE [LARGE SCALE GENOMIC DNA]</scope>
    <source>
        <strain evidence="2">201702692</strain>
    </source>
</reference>
<sequence>MNSKQCPTCGSTNLYQESATIYRCGDCFDKLPTGGMVDLPPPKVYGTSKQNNKTGNLGNWKNLVTGIVFAWIVLGSTAISYFQNTQSGSNSLQEEKTTTIPIDPPLESNEIIPEGEFQFISAIPDVIGNVYFVGKFTNKSSQNLLMPKFTVDLLNQDGVSLGTSFGYAEKNIVIAGESVIFQVLHEKVPKYSDYNINVSAMTISEISDQPTLVLKNIDFKRNQYKEIVLAGKIQNKGNTTTNHTRITCLLLDKQENTVDYESISLDKENFLPKESQNFEIVFSRSKQKPDSYFCETNAVLKENTNH</sequence>
<feature type="transmembrane region" description="Helical" evidence="1">
    <location>
        <begin position="63"/>
        <end position="82"/>
    </location>
</feature>
<evidence type="ECO:0008006" key="4">
    <source>
        <dbReference type="Google" id="ProtNLM"/>
    </source>
</evidence>
<organism evidence="2 3">
    <name type="scientific">Leptospira perdikensis</name>
    <dbReference type="NCBI Taxonomy" id="2484948"/>
    <lineage>
        <taxon>Bacteria</taxon>
        <taxon>Pseudomonadati</taxon>
        <taxon>Spirochaetota</taxon>
        <taxon>Spirochaetia</taxon>
        <taxon>Leptospirales</taxon>
        <taxon>Leptospiraceae</taxon>
        <taxon>Leptospira</taxon>
    </lineage>
</organism>
<evidence type="ECO:0000256" key="1">
    <source>
        <dbReference type="SAM" id="Phobius"/>
    </source>
</evidence>
<keyword evidence="3" id="KW-1185">Reference proteome</keyword>
<evidence type="ECO:0000313" key="2">
    <source>
        <dbReference type="EMBL" id="TGL40314.1"/>
    </source>
</evidence>
<keyword evidence="1" id="KW-1133">Transmembrane helix</keyword>
<gene>
    <name evidence="2" type="ORF">EHQ49_09645</name>
</gene>
<comment type="caution">
    <text evidence="2">The sequence shown here is derived from an EMBL/GenBank/DDBJ whole genome shotgun (WGS) entry which is preliminary data.</text>
</comment>
<name>A0A4R9JFL6_9LEPT</name>
<dbReference type="Proteomes" id="UP000298125">
    <property type="component" value="Unassembled WGS sequence"/>
</dbReference>
<keyword evidence="1" id="KW-0812">Transmembrane</keyword>
<dbReference type="OrthoDB" id="340632at2"/>
<accession>A0A4R9JFL6</accession>
<dbReference type="AlphaFoldDB" id="A0A4R9JFL6"/>
<dbReference type="EMBL" id="RQGA01000010">
    <property type="protein sequence ID" value="TGL40314.1"/>
    <property type="molecule type" value="Genomic_DNA"/>
</dbReference>
<evidence type="ECO:0000313" key="3">
    <source>
        <dbReference type="Proteomes" id="UP000298125"/>
    </source>
</evidence>
<protein>
    <recommendedName>
        <fullName evidence="4">DUF3426 domain-containing protein</fullName>
    </recommendedName>
</protein>